<dbReference type="OrthoDB" id="2389179at2759"/>
<name>A0A397IMB6_9GLOM</name>
<accession>A0A397IMB6</accession>
<comment type="caution">
    <text evidence="1">The sequence shown here is derived from an EMBL/GenBank/DDBJ whole genome shotgun (WGS) entry which is preliminary data.</text>
</comment>
<dbReference type="Proteomes" id="UP000266861">
    <property type="component" value="Unassembled WGS sequence"/>
</dbReference>
<keyword evidence="2" id="KW-1185">Reference proteome</keyword>
<dbReference type="AlphaFoldDB" id="A0A397IMB6"/>
<dbReference type="EMBL" id="PQFF01000176">
    <property type="protein sequence ID" value="RHZ77071.1"/>
    <property type="molecule type" value="Genomic_DNA"/>
</dbReference>
<evidence type="ECO:0000313" key="2">
    <source>
        <dbReference type="Proteomes" id="UP000266861"/>
    </source>
</evidence>
<sequence length="142" mass="15581">MASIPLGPLALPAFFQNENTAHLILKAMKNMNVDDPAIFIQWNNNGFNDTPMANCRNGVAGQTKAAIINYIVGSGGVDFNGLNEMFLFKSPLAISRSQHGFPLWTYHQAGVADVCLSICRINKSSANGQIDYEIFDYPLVQK</sequence>
<reference evidence="1 2" key="1">
    <citation type="submission" date="2018-08" db="EMBL/GenBank/DDBJ databases">
        <title>Genome and evolution of the arbuscular mycorrhizal fungus Diversispora epigaea (formerly Glomus versiforme) and its bacterial endosymbionts.</title>
        <authorList>
            <person name="Sun X."/>
            <person name="Fei Z."/>
            <person name="Harrison M."/>
        </authorList>
    </citation>
    <scope>NUCLEOTIDE SEQUENCE [LARGE SCALE GENOMIC DNA]</scope>
    <source>
        <strain evidence="1 2">IT104</strain>
    </source>
</reference>
<protein>
    <submittedName>
        <fullName evidence="1">Uncharacterized protein</fullName>
    </submittedName>
</protein>
<gene>
    <name evidence="1" type="ORF">Glove_186g178</name>
</gene>
<organism evidence="1 2">
    <name type="scientific">Diversispora epigaea</name>
    <dbReference type="NCBI Taxonomy" id="1348612"/>
    <lineage>
        <taxon>Eukaryota</taxon>
        <taxon>Fungi</taxon>
        <taxon>Fungi incertae sedis</taxon>
        <taxon>Mucoromycota</taxon>
        <taxon>Glomeromycotina</taxon>
        <taxon>Glomeromycetes</taxon>
        <taxon>Diversisporales</taxon>
        <taxon>Diversisporaceae</taxon>
        <taxon>Diversispora</taxon>
    </lineage>
</organism>
<evidence type="ECO:0000313" key="1">
    <source>
        <dbReference type="EMBL" id="RHZ77071.1"/>
    </source>
</evidence>
<proteinExistence type="predicted"/>